<dbReference type="GO" id="GO:0005615">
    <property type="term" value="C:extracellular space"/>
    <property type="evidence" value="ECO:0007669"/>
    <property type="project" value="TreeGrafter"/>
</dbReference>
<dbReference type="SUPFAM" id="SSF53649">
    <property type="entry name" value="Alkaline phosphatase-like"/>
    <property type="match status" value="1"/>
</dbReference>
<dbReference type="InterPro" id="IPR017850">
    <property type="entry name" value="Alkaline_phosphatase_core_sf"/>
</dbReference>
<reference evidence="2 3" key="1">
    <citation type="journal article" date="2017" name="Nat. Ecol. Evol.">
        <title>Scallop genome provides insights into evolution of bilaterian karyotype and development.</title>
        <authorList>
            <person name="Wang S."/>
            <person name="Zhang J."/>
            <person name="Jiao W."/>
            <person name="Li J."/>
            <person name="Xun X."/>
            <person name="Sun Y."/>
            <person name="Guo X."/>
            <person name="Huan P."/>
            <person name="Dong B."/>
            <person name="Zhang L."/>
            <person name="Hu X."/>
            <person name="Sun X."/>
            <person name="Wang J."/>
            <person name="Zhao C."/>
            <person name="Wang Y."/>
            <person name="Wang D."/>
            <person name="Huang X."/>
            <person name="Wang R."/>
            <person name="Lv J."/>
            <person name="Li Y."/>
            <person name="Zhang Z."/>
            <person name="Liu B."/>
            <person name="Lu W."/>
            <person name="Hui Y."/>
            <person name="Liang J."/>
            <person name="Zhou Z."/>
            <person name="Hou R."/>
            <person name="Li X."/>
            <person name="Liu Y."/>
            <person name="Li H."/>
            <person name="Ning X."/>
            <person name="Lin Y."/>
            <person name="Zhao L."/>
            <person name="Xing Q."/>
            <person name="Dou J."/>
            <person name="Li Y."/>
            <person name="Mao J."/>
            <person name="Guo H."/>
            <person name="Dou H."/>
            <person name="Li T."/>
            <person name="Mu C."/>
            <person name="Jiang W."/>
            <person name="Fu Q."/>
            <person name="Fu X."/>
            <person name="Miao Y."/>
            <person name="Liu J."/>
            <person name="Yu Q."/>
            <person name="Li R."/>
            <person name="Liao H."/>
            <person name="Li X."/>
            <person name="Kong Y."/>
            <person name="Jiang Z."/>
            <person name="Chourrout D."/>
            <person name="Li R."/>
            <person name="Bao Z."/>
        </authorList>
    </citation>
    <scope>NUCLEOTIDE SEQUENCE [LARGE SCALE GENOMIC DNA]</scope>
    <source>
        <strain evidence="2 3">PY_sf001</strain>
    </source>
</reference>
<dbReference type="STRING" id="6573.A0A210QFX3"/>
<sequence>MPYICFMNSYIRLICHRYKWSVFLCVLVLYLIWLATKIHYSSPQGADYMEGSFLDDYATMDFNLQNISDQVCVQPDLRPFHPSVAGFFYQVPDLVCDPRDNWIAVENGTFWITPQARKLYGKIKCQFAAVYRNAGDDNLTVTGRREPMTKDIMKAPSDYFKISCLSENRTRYVNIHATIAYNATKHERKVTNSKSMELNVLMFGFDSVSRMTWLRKLPKSRQYFRNILGGIELEGYNIVGDGTPQALLPLLTGKTELELPESRRGHPNAKVVDGHPWIWKDFETAGYITQWAEDMAHIGTFNLRMMGFTQQPVHHYMRPFYLVAEKLYGHNKPYCLGSLPRHKVMLEWVRDSFMQYERKLKFIFGFHSEYSHGNPNNLQWADVDLLALLQFLNDKQYLNNTILILMSDHGSRFADIRETFQGKLEERLPYFAFRFPSWFKTKYPGIHENFLSNSKKLTTPFDIHETFHDILDLARMDDKIDSGQPSRGISLFRPISADRTCQEAGIEPHWCACLKWTEIPVDIPPIIIAVTKVIEFINKLTSNFRNICCELCLLKVKDAYKFGIDNNVLKYKGSADEDGRLPQFGDYKQNVNEIYQVTFVTIPGNGTFEASVNRTANGTFIVNGGQISRINKYGHHADCIVESAPHLRPYCYCQ</sequence>
<name>A0A210QFX3_MIZYE</name>
<protein>
    <submittedName>
        <fullName evidence="2">Uncharacterized protein</fullName>
    </submittedName>
</protein>
<keyword evidence="1" id="KW-1133">Transmembrane helix</keyword>
<gene>
    <name evidence="2" type="ORF">KP79_PYT19952</name>
</gene>
<organism evidence="2 3">
    <name type="scientific">Mizuhopecten yessoensis</name>
    <name type="common">Japanese scallop</name>
    <name type="synonym">Patinopecten yessoensis</name>
    <dbReference type="NCBI Taxonomy" id="6573"/>
    <lineage>
        <taxon>Eukaryota</taxon>
        <taxon>Metazoa</taxon>
        <taxon>Spiralia</taxon>
        <taxon>Lophotrochozoa</taxon>
        <taxon>Mollusca</taxon>
        <taxon>Bivalvia</taxon>
        <taxon>Autobranchia</taxon>
        <taxon>Pteriomorphia</taxon>
        <taxon>Pectinida</taxon>
        <taxon>Pectinoidea</taxon>
        <taxon>Pectinidae</taxon>
        <taxon>Mizuhopecten</taxon>
    </lineage>
</organism>
<dbReference type="Proteomes" id="UP000242188">
    <property type="component" value="Unassembled WGS sequence"/>
</dbReference>
<accession>A0A210QFX3</accession>
<dbReference type="PANTHER" id="PTHR10974">
    <property type="entry name" value="FI08016P-RELATED"/>
    <property type="match status" value="1"/>
</dbReference>
<dbReference type="OrthoDB" id="413313at2759"/>
<dbReference type="InterPro" id="IPR004245">
    <property type="entry name" value="DUF229"/>
</dbReference>
<dbReference type="AlphaFoldDB" id="A0A210QFX3"/>
<keyword evidence="1" id="KW-0472">Membrane</keyword>
<proteinExistence type="predicted"/>
<dbReference type="CDD" id="cd16021">
    <property type="entry name" value="ALP_like"/>
    <property type="match status" value="1"/>
</dbReference>
<evidence type="ECO:0000313" key="3">
    <source>
        <dbReference type="Proteomes" id="UP000242188"/>
    </source>
</evidence>
<comment type="caution">
    <text evidence="2">The sequence shown here is derived from an EMBL/GenBank/DDBJ whole genome shotgun (WGS) entry which is preliminary data.</text>
</comment>
<evidence type="ECO:0000313" key="2">
    <source>
        <dbReference type="EMBL" id="OWF47628.1"/>
    </source>
</evidence>
<keyword evidence="3" id="KW-1185">Reference proteome</keyword>
<dbReference type="EMBL" id="NEDP02003844">
    <property type="protein sequence ID" value="OWF47628.1"/>
    <property type="molecule type" value="Genomic_DNA"/>
</dbReference>
<dbReference type="PANTHER" id="PTHR10974:SF1">
    <property type="entry name" value="FI08016P-RELATED"/>
    <property type="match status" value="1"/>
</dbReference>
<dbReference type="Gene3D" id="3.40.720.10">
    <property type="entry name" value="Alkaline Phosphatase, subunit A"/>
    <property type="match status" value="1"/>
</dbReference>
<evidence type="ECO:0000256" key="1">
    <source>
        <dbReference type="SAM" id="Phobius"/>
    </source>
</evidence>
<feature type="transmembrane region" description="Helical" evidence="1">
    <location>
        <begin position="20"/>
        <end position="40"/>
    </location>
</feature>
<dbReference type="Pfam" id="PF02995">
    <property type="entry name" value="DUF229"/>
    <property type="match status" value="1"/>
</dbReference>
<dbReference type="FunFam" id="3.40.720.10:FF:000017">
    <property type="entry name" value="Predicted protein"/>
    <property type="match status" value="1"/>
</dbReference>
<keyword evidence="1" id="KW-0812">Transmembrane</keyword>